<dbReference type="Proteomes" id="UP000053523">
    <property type="component" value="Unassembled WGS sequence"/>
</dbReference>
<protein>
    <submittedName>
        <fullName evidence="1">Uncharacterized protein</fullName>
    </submittedName>
</protein>
<evidence type="ECO:0000313" key="1">
    <source>
        <dbReference type="EMBL" id="PNN29612.1"/>
    </source>
</evidence>
<name>A0A2K0AX64_STAHA</name>
<comment type="caution">
    <text evidence="1">The sequence shown here is derived from an EMBL/GenBank/DDBJ whole genome shotgun (WGS) entry which is preliminary data.</text>
</comment>
<evidence type="ECO:0000313" key="2">
    <source>
        <dbReference type="Proteomes" id="UP000053523"/>
    </source>
</evidence>
<dbReference type="AlphaFoldDB" id="A0A2K0AX64"/>
<sequence>MNDTIYIIYKENFTRATEKSKLNLLVLELIKEQYKYHQSHCTQEEFMNNHAKFYKKLAPLYIKANTIELDVEDLKDFIRIYNDHFTNDASFHFHLKEYKVNQEKISHISSLTALIENLDFHHFEELRELEEIKTSSI</sequence>
<reference evidence="1 2" key="1">
    <citation type="submission" date="2017-12" db="EMBL/GenBank/DDBJ databases">
        <title>FDA dAtabase for Regulatory Grade micrObial Sequences (FDA-ARGOS): Supporting development and validation of Infectious Disease Dx tests.</title>
        <authorList>
            <person name="Hoffmann M."/>
            <person name="Allard M."/>
            <person name="Evans P."/>
            <person name="Brown E."/>
            <person name="Tallon L."/>
            <person name="Sadzewicz L."/>
            <person name="Sengamalay N."/>
            <person name="Ott S."/>
            <person name="Godinez A."/>
            <person name="Nagaraj S."/>
            <person name="Vavikolanu K."/>
            <person name="Aluvathingal J."/>
            <person name="Nadendla S."/>
            <person name="Sichtig H."/>
        </authorList>
    </citation>
    <scope>NUCLEOTIDE SEQUENCE [LARGE SCALE GENOMIC DNA]</scope>
    <source>
        <strain evidence="1 2">FDAARGOS_148</strain>
    </source>
</reference>
<proteinExistence type="predicted"/>
<dbReference type="EMBL" id="LORN02000007">
    <property type="protein sequence ID" value="PNN29612.1"/>
    <property type="molecule type" value="Genomic_DNA"/>
</dbReference>
<accession>A0A2K0AX64</accession>
<organism evidence="1 2">
    <name type="scientific">Staphylococcus haemolyticus</name>
    <dbReference type="NCBI Taxonomy" id="1283"/>
    <lineage>
        <taxon>Bacteria</taxon>
        <taxon>Bacillati</taxon>
        <taxon>Bacillota</taxon>
        <taxon>Bacilli</taxon>
        <taxon>Bacillales</taxon>
        <taxon>Staphylococcaceae</taxon>
        <taxon>Staphylococcus</taxon>
    </lineage>
</organism>
<gene>
    <name evidence="1" type="ORF">AL503_002195</name>
</gene>
<dbReference type="RefSeq" id="WP_048682060.1">
    <property type="nucleotide sequence ID" value="NZ_JAKVGY010000010.1"/>
</dbReference>